<accession>A0A0F6IKF5</accession>
<comment type="caution">
    <text evidence="1">The sequence shown here is derived from an EMBL/GenBank/DDBJ whole genome shotgun (WGS) entry which is preliminary data.</text>
</comment>
<organism evidence="1 2">
    <name type="scientific">Leptospira interrogans str. FPW1039</name>
    <dbReference type="NCBI Taxonomy" id="1193040"/>
    <lineage>
        <taxon>Bacteria</taxon>
        <taxon>Pseudomonadati</taxon>
        <taxon>Spirochaetota</taxon>
        <taxon>Spirochaetia</taxon>
        <taxon>Leptospirales</taxon>
        <taxon>Leptospiraceae</taxon>
        <taxon>Leptospira</taxon>
    </lineage>
</organism>
<dbReference type="AlphaFoldDB" id="A0A0F6IKF5"/>
<dbReference type="Proteomes" id="UP000012164">
    <property type="component" value="Unassembled WGS sequence"/>
</dbReference>
<name>A0A0F6IKF5_LEPIR</name>
<sequence>MASKQQFCEKIGWTMILLVFHSSHNFQGLTGKSATCESSHIYFFTKKLI</sequence>
<evidence type="ECO:0000313" key="2">
    <source>
        <dbReference type="Proteomes" id="UP000012164"/>
    </source>
</evidence>
<dbReference type="EMBL" id="AKWR02000028">
    <property type="protein sequence ID" value="EMJ38530.1"/>
    <property type="molecule type" value="Genomic_DNA"/>
</dbReference>
<evidence type="ECO:0000313" key="1">
    <source>
        <dbReference type="EMBL" id="EMJ38530.1"/>
    </source>
</evidence>
<reference evidence="1 2" key="1">
    <citation type="submission" date="2013-01" db="EMBL/GenBank/DDBJ databases">
        <authorList>
            <person name="Harkins D.M."/>
            <person name="Durkin A.S."/>
            <person name="Brinkac L.M."/>
            <person name="Haft D.H."/>
            <person name="Selengut J.D."/>
            <person name="Sanka R."/>
            <person name="DePew J."/>
            <person name="Purushe J."/>
            <person name="Peacock S.J."/>
            <person name="Thaipadungpanit J."/>
            <person name="Wuthiekanun V.W."/>
            <person name="Day N.P."/>
            <person name="Vinetz J.M."/>
            <person name="Sutton G.G."/>
            <person name="Nierman W.C."/>
            <person name="Fouts D.E."/>
        </authorList>
    </citation>
    <scope>NUCLEOTIDE SEQUENCE [LARGE SCALE GENOMIC DNA]</scope>
    <source>
        <strain evidence="1 2">FPW1039</strain>
    </source>
</reference>
<proteinExistence type="predicted"/>
<protein>
    <submittedName>
        <fullName evidence="1">Uncharacterized protein</fullName>
    </submittedName>
</protein>
<gene>
    <name evidence="1" type="ORF">LEP1GSC079_1740</name>
</gene>